<feature type="domain" description="KANL3/Tex30 alpha/beta hydrolase-like" evidence="1">
    <location>
        <begin position="16"/>
        <end position="207"/>
    </location>
</feature>
<reference evidence="2" key="2">
    <citation type="submission" date="2023-08" db="EMBL/GenBank/DDBJ databases">
        <authorList>
            <person name="Luo J."/>
        </authorList>
    </citation>
    <scope>NUCLEOTIDE SEQUENCE</scope>
    <source>
        <strain evidence="2">DSM 25064</strain>
    </source>
</reference>
<evidence type="ECO:0000313" key="2">
    <source>
        <dbReference type="EMBL" id="MDP1519853.1"/>
    </source>
</evidence>
<dbReference type="Gene3D" id="3.40.50.1820">
    <property type="entry name" value="alpha/beta hydrolase"/>
    <property type="match status" value="1"/>
</dbReference>
<dbReference type="EMBL" id="JAUUUU010000001">
    <property type="protein sequence ID" value="MDP1519853.1"/>
    <property type="molecule type" value="Genomic_DNA"/>
</dbReference>
<dbReference type="Proteomes" id="UP001178354">
    <property type="component" value="Unassembled WGS sequence"/>
</dbReference>
<dbReference type="PANTHER" id="PTHR13136:SF11">
    <property type="entry name" value="TESTIS-EXPRESSED PROTEIN 30"/>
    <property type="match status" value="1"/>
</dbReference>
<sequence>MNYLIDRGGAGQSCGTLIFAHGAGAPMDSDFMSALVRGIAGHQISVVRFEFPYMAQRRSGGSKRPPDRQPVLLDCWRQVVAEIRDCQELVGPLMIGGKSMGGRMASLVADELQVDGLCCFGFPFHAPGKPEKMRVEQFAGMVTPTRIFQGTRDAFGKPPELEAVAFSPAVQLCWIEDGDHDLKPRKKSGLTQQQHLDDVALKVRDFAGSLSC</sequence>
<dbReference type="InterPro" id="IPR026555">
    <property type="entry name" value="NSL3/Tex30"/>
</dbReference>
<name>A0AAW8B403_9GAMM</name>
<protein>
    <recommendedName>
        <fullName evidence="1">KANL3/Tex30 alpha/beta hydrolase-like domain-containing protein</fullName>
    </recommendedName>
</protein>
<reference evidence="2" key="1">
    <citation type="journal article" date="2010" name="Int. J. Syst. Evol. Microbiol.">
        <title>Porticoccus litoralis gen. nov., sp. nov., a gammaproteobacterium isolated from the Yellow Sea.</title>
        <authorList>
            <person name="Oh H.M."/>
            <person name="Kim H."/>
            <person name="Kim K.M."/>
            <person name="Min G.S."/>
            <person name="Cho J.C."/>
        </authorList>
    </citation>
    <scope>NUCLEOTIDE SEQUENCE</scope>
    <source>
        <strain evidence="2">DSM 25064</strain>
    </source>
</reference>
<accession>A0AAW8B403</accession>
<dbReference type="SUPFAM" id="SSF53474">
    <property type="entry name" value="alpha/beta-Hydrolases"/>
    <property type="match status" value="1"/>
</dbReference>
<proteinExistence type="predicted"/>
<gene>
    <name evidence="2" type="ORF">Q8A57_02625</name>
</gene>
<dbReference type="InterPro" id="IPR046879">
    <property type="entry name" value="KANL3/Tex30_Abhydrolase"/>
</dbReference>
<organism evidence="2 3">
    <name type="scientific">Porticoccus litoralis</name>
    <dbReference type="NCBI Taxonomy" id="434086"/>
    <lineage>
        <taxon>Bacteria</taxon>
        <taxon>Pseudomonadati</taxon>
        <taxon>Pseudomonadota</taxon>
        <taxon>Gammaproteobacteria</taxon>
        <taxon>Cellvibrionales</taxon>
        <taxon>Porticoccaceae</taxon>
        <taxon>Porticoccus</taxon>
    </lineage>
</organism>
<dbReference type="PANTHER" id="PTHR13136">
    <property type="entry name" value="TESTIS DEVELOPMENT PROTEIN PRTD"/>
    <property type="match status" value="1"/>
</dbReference>
<dbReference type="RefSeq" id="WP_305169364.1">
    <property type="nucleotide sequence ID" value="NZ_JAUUUU010000001.1"/>
</dbReference>
<evidence type="ECO:0000313" key="3">
    <source>
        <dbReference type="Proteomes" id="UP001178354"/>
    </source>
</evidence>
<dbReference type="AlphaFoldDB" id="A0AAW8B403"/>
<evidence type="ECO:0000259" key="1">
    <source>
        <dbReference type="Pfam" id="PF20408"/>
    </source>
</evidence>
<dbReference type="Pfam" id="PF20408">
    <property type="entry name" value="Abhydrolase_11"/>
    <property type="match status" value="1"/>
</dbReference>
<dbReference type="InterPro" id="IPR029058">
    <property type="entry name" value="AB_hydrolase_fold"/>
</dbReference>
<comment type="caution">
    <text evidence="2">The sequence shown here is derived from an EMBL/GenBank/DDBJ whole genome shotgun (WGS) entry which is preliminary data.</text>
</comment>
<keyword evidence="3" id="KW-1185">Reference proteome</keyword>